<dbReference type="InterPro" id="IPR046676">
    <property type="entry name" value="DUF6546"/>
</dbReference>
<dbReference type="Proteomes" id="UP000253153">
    <property type="component" value="Unassembled WGS sequence"/>
</dbReference>
<dbReference type="AlphaFoldDB" id="A0A366RV05"/>
<feature type="domain" description="DUF6546" evidence="1">
    <location>
        <begin position="358"/>
        <end position="439"/>
    </location>
</feature>
<name>A0A366RV05_9HYPO</name>
<proteinExistence type="predicted"/>
<dbReference type="RefSeq" id="XP_031016690.1">
    <property type="nucleotide sequence ID" value="XM_031159190.1"/>
</dbReference>
<evidence type="ECO:0000259" key="1">
    <source>
        <dbReference type="Pfam" id="PF20183"/>
    </source>
</evidence>
<keyword evidence="3" id="KW-1185">Reference proteome</keyword>
<organism evidence="2 3">
    <name type="scientific">Fusarium coffeatum</name>
    <dbReference type="NCBI Taxonomy" id="231269"/>
    <lineage>
        <taxon>Eukaryota</taxon>
        <taxon>Fungi</taxon>
        <taxon>Dikarya</taxon>
        <taxon>Ascomycota</taxon>
        <taxon>Pezizomycotina</taxon>
        <taxon>Sordariomycetes</taxon>
        <taxon>Hypocreomycetidae</taxon>
        <taxon>Hypocreales</taxon>
        <taxon>Nectriaceae</taxon>
        <taxon>Fusarium</taxon>
        <taxon>Fusarium incarnatum-equiseti species complex</taxon>
    </lineage>
</organism>
<gene>
    <name evidence="2" type="ORF">FIESC28_05043</name>
</gene>
<dbReference type="GeneID" id="41994486"/>
<reference evidence="2 3" key="1">
    <citation type="submission" date="2018-06" db="EMBL/GenBank/DDBJ databases">
        <title>Fusarium incarnatum-equiseti species complex species 28.</title>
        <authorList>
            <person name="Gardiner D.M."/>
        </authorList>
    </citation>
    <scope>NUCLEOTIDE SEQUENCE [LARGE SCALE GENOMIC DNA]</scope>
    <source>
        <strain evidence="2 3">FIESC_28</strain>
    </source>
</reference>
<dbReference type="OrthoDB" id="4802432at2759"/>
<evidence type="ECO:0000313" key="3">
    <source>
        <dbReference type="Proteomes" id="UP000253153"/>
    </source>
</evidence>
<accession>A0A366RV05</accession>
<protein>
    <recommendedName>
        <fullName evidence="1">DUF6546 domain-containing protein</fullName>
    </recommendedName>
</protein>
<dbReference type="EMBL" id="QKXC01000104">
    <property type="protein sequence ID" value="RBR20891.1"/>
    <property type="molecule type" value="Genomic_DNA"/>
</dbReference>
<dbReference type="Pfam" id="PF20183">
    <property type="entry name" value="DUF6546"/>
    <property type="match status" value="1"/>
</dbReference>
<sequence length="451" mass="51836">MDNLPSEIIRNIVLSLIVKTRWFPQINEHCPVTSLARYAAISRQWQPIVESITFRHLILNSTRLDVAHRENYLSPLRLSYIRYIWYDFEFPAHNLIISTNPEEDYDDQLVFNKSAKQLFSVLLQIPPRPEPVVGLEIFITPPKKFALRLLRNETKRSVERFQVLCGTVTPMFVELFKDWEADIGDIPAIHYFRVEPGSASILFSPSSINRFASKMTQLSKLEWWLTDEEFIEPSNESSQRTMFAQTLGMIPLSVRSFILSYTRLPPRGSTDRPNSLVPPSIQEDPLGLSFYSFTQRQALEDFYLIARIDTTILLPAQPNPDALWPSLRSYNLELKEHLPSGECIAQFTLGGSGTYIYDQNIMNRFAIAAGTCAARMPKIEELNIINHGRSQSGICFNTKSEDLPCLEFAGKPGMPELSEETLEVWKRAIKTHGLDWNVHITDDLDKVYHFY</sequence>
<comment type="caution">
    <text evidence="2">The sequence shown here is derived from an EMBL/GenBank/DDBJ whole genome shotgun (WGS) entry which is preliminary data.</text>
</comment>
<evidence type="ECO:0000313" key="2">
    <source>
        <dbReference type="EMBL" id="RBR20891.1"/>
    </source>
</evidence>